<dbReference type="SUPFAM" id="SSF51120">
    <property type="entry name" value="beta-Roll"/>
    <property type="match status" value="1"/>
</dbReference>
<feature type="region of interest" description="Disordered" evidence="4">
    <location>
        <begin position="213"/>
        <end position="243"/>
    </location>
</feature>
<dbReference type="PRINTS" id="PR00313">
    <property type="entry name" value="CABNDNGRPT"/>
</dbReference>
<evidence type="ECO:0000256" key="4">
    <source>
        <dbReference type="SAM" id="MobiDB-lite"/>
    </source>
</evidence>
<dbReference type="Pfam" id="PF03160">
    <property type="entry name" value="Calx-beta"/>
    <property type="match status" value="2"/>
</dbReference>
<dbReference type="InterPro" id="IPR003644">
    <property type="entry name" value="Calx_beta"/>
</dbReference>
<feature type="region of interest" description="Disordered" evidence="4">
    <location>
        <begin position="88"/>
        <end position="110"/>
    </location>
</feature>
<proteinExistence type="predicted"/>
<dbReference type="Proteomes" id="UP000198749">
    <property type="component" value="Unassembled WGS sequence"/>
</dbReference>
<dbReference type="OrthoDB" id="8612583at2"/>
<keyword evidence="7" id="KW-1185">Reference proteome</keyword>
<name>A0A1H9G1N1_9GAMM</name>
<keyword evidence="3" id="KW-0106">Calcium</keyword>
<evidence type="ECO:0000259" key="5">
    <source>
        <dbReference type="PROSITE" id="PS50234"/>
    </source>
</evidence>
<dbReference type="CDD" id="cd00198">
    <property type="entry name" value="vWFA"/>
    <property type="match status" value="1"/>
</dbReference>
<evidence type="ECO:0000313" key="7">
    <source>
        <dbReference type="Proteomes" id="UP000198749"/>
    </source>
</evidence>
<organism evidence="6 7">
    <name type="scientific">Amphritea atlantica</name>
    <dbReference type="NCBI Taxonomy" id="355243"/>
    <lineage>
        <taxon>Bacteria</taxon>
        <taxon>Pseudomonadati</taxon>
        <taxon>Pseudomonadota</taxon>
        <taxon>Gammaproteobacteria</taxon>
        <taxon>Oceanospirillales</taxon>
        <taxon>Oceanospirillaceae</taxon>
        <taxon>Amphritea</taxon>
    </lineage>
</organism>
<dbReference type="PROSITE" id="PS50234">
    <property type="entry name" value="VWFA"/>
    <property type="match status" value="2"/>
</dbReference>
<dbReference type="SMART" id="SM00327">
    <property type="entry name" value="VWA"/>
    <property type="match status" value="2"/>
</dbReference>
<protein>
    <submittedName>
        <fullName evidence="6">Hemolysin-type calcium-binding repeat-containing protein</fullName>
    </submittedName>
</protein>
<evidence type="ECO:0000313" key="6">
    <source>
        <dbReference type="EMBL" id="SEQ43969.1"/>
    </source>
</evidence>
<dbReference type="Pfam" id="PF00092">
    <property type="entry name" value="VWA"/>
    <property type="match status" value="1"/>
</dbReference>
<feature type="compositionally biased region" description="Low complexity" evidence="4">
    <location>
        <begin position="100"/>
        <end position="110"/>
    </location>
</feature>
<dbReference type="Gene3D" id="3.40.50.410">
    <property type="entry name" value="von Willebrand factor, type A domain"/>
    <property type="match status" value="2"/>
</dbReference>
<gene>
    <name evidence="6" type="ORF">SAMN03080615_01561</name>
</gene>
<dbReference type="Pfam" id="PF00353">
    <property type="entry name" value="HemolysinCabind"/>
    <property type="match status" value="1"/>
</dbReference>
<evidence type="ECO:0000256" key="2">
    <source>
        <dbReference type="ARBA" id="ARBA00022737"/>
    </source>
</evidence>
<keyword evidence="2" id="KW-0677">Repeat</keyword>
<keyword evidence="1" id="KW-0732">Signal</keyword>
<evidence type="ECO:0000256" key="1">
    <source>
        <dbReference type="ARBA" id="ARBA00022729"/>
    </source>
</evidence>
<dbReference type="GO" id="GO:0016020">
    <property type="term" value="C:membrane"/>
    <property type="evidence" value="ECO:0007669"/>
    <property type="project" value="InterPro"/>
</dbReference>
<reference evidence="7" key="1">
    <citation type="submission" date="2016-10" db="EMBL/GenBank/DDBJ databases">
        <authorList>
            <person name="Varghese N."/>
            <person name="Submissions S."/>
        </authorList>
    </citation>
    <scope>NUCLEOTIDE SEQUENCE [LARGE SCALE GENOMIC DNA]</scope>
    <source>
        <strain evidence="7">DSM 18887</strain>
    </source>
</reference>
<dbReference type="InterPro" id="IPR011049">
    <property type="entry name" value="Serralysin-like_metalloprot_C"/>
</dbReference>
<dbReference type="SUPFAM" id="SSF141072">
    <property type="entry name" value="CalX-like"/>
    <property type="match status" value="2"/>
</dbReference>
<feature type="compositionally biased region" description="Low complexity" evidence="4">
    <location>
        <begin position="213"/>
        <end position="229"/>
    </location>
</feature>
<evidence type="ECO:0000256" key="3">
    <source>
        <dbReference type="ARBA" id="ARBA00022837"/>
    </source>
</evidence>
<dbReference type="Gene3D" id="2.60.40.2030">
    <property type="match status" value="2"/>
</dbReference>
<dbReference type="InterPro" id="IPR001343">
    <property type="entry name" value="Hemolysn_Ca-bd"/>
</dbReference>
<dbReference type="InterPro" id="IPR036465">
    <property type="entry name" value="vWFA_dom_sf"/>
</dbReference>
<dbReference type="PROSITE" id="PS00330">
    <property type="entry name" value="HEMOLYSIN_CALCIUM"/>
    <property type="match status" value="3"/>
</dbReference>
<feature type="domain" description="VWFA" evidence="5">
    <location>
        <begin position="1482"/>
        <end position="1695"/>
    </location>
</feature>
<dbReference type="GO" id="GO:0005509">
    <property type="term" value="F:calcium ion binding"/>
    <property type="evidence" value="ECO:0007669"/>
    <property type="project" value="InterPro"/>
</dbReference>
<sequence length="1966" mass="201425">TFTVTRSGDAADAQTIDFATSIGAGDSAEANDFTGNSGTLTFAPGVTSQTFTVQTTQDGIYEGGETFTATLSNNSAGSTIADATATGTILDDGTGPGPFDPTGPGTPDNDVPTLSVSSPTEGEGGQMEFIISLSNPSLETVSFSVATVDTGSATDTTDYSPALEYFNTGSGLWEPVSGDLSFAPGTTTLQVRSATVQDALVEGPESFDLTATVTGGSTTNSSATGTGTITDDDHTPDAVNSSASTLEDTTLTFSAADFGFSDVDTGNTLQAVRIESLPTDGTLFFNGVEITAANLASFNAGSNEISSTDIGLLTFEPALHDSGYDSYSAAGEGDQLNDYDSITFSVSDGVNWSVTPATLTIDVTPVADAPTLTVDGTQTSGGVDLVDLITVPASEGLVKTVYTNVGISPATIDSSTIETIADGLIGGTATVETQPYRDGGNGVDNIPVDNLEVTTGVIYLEAGTTLSFNGYSDDAFRIELGGTTLIDTTGDAYGDYDTSTVGTAAVGSGTVSTYGDFTAASAGYYTFEMYIYNHIGAGDLSVNVSVNGGASQPFDTAAVNMYTGIDAVDAAQGQHSDLILTSGSDGGYYPVELNKGYEGTPIKLTAVDSALVDTDGSEVLSSIVISSIPDGSVLTDGTNSFTATAGNTSVDVTSWNLDNLSYTGYTDLPNGASEVHTLVVTATSQELANGAVVDTATSTANLNITVIETDDPSVITSVDTVSVSEEGLINGLIDNTGDPVDTTDDAFATGVINFTDSDSSTFSVSLTGLTSVTSEGNPINLTSGGDDVDSWSWDAASQTLTGSTSAGVDVLTITLDPVVSSGSNNSVSYTVNLLAPVDHPVNSTEDIMDLQFGVAISDGSNTVNSSLNVRIEDDRPVSGDLSNSLEVPLAQSNVMLVLDFSGSMSGSNLANMKAAVISMLDSYDNAGYTAIQIVNFSSTATVPGDGGWISVADAKSYINALTDADMGGATNYDAALAAAQTAFAETNGYIAGGKNISYFLSDGVPTSGNEVDTAGDQAAWETFVTNNNIDSFAVGFGGAAVTSLEPIAYNGVDATERPAIDATAAGTTLTDSLLATVSTAIPGNLFGSLASGGFGADGNGHVRTVTIDSVTYTYDNIAGTITNSADSNVINDSSVVITTSLGGLITINMDTGVYSYEADPTFTVDFAETIGFTMQDVDGDVTSGIVTLDVSREVKPTPTLNANAADVFEADMADGTNSAGTGEVVTGNILADDTIPNGLSLSTLSIAGGTTVVNGNLITVTTAEGNTLVVDSTTGDYTYTLINAVDHTQLINTGNTITLASDTFSGSLDGWGGSNVTLNGNRMLIDGNNDTATKTFDFGQNYANQTVTVSFDFEATTNWDGGTDNFVVTVNGTDVINDSHTGGTQAYSFDITLNNLGQADVVLLNSSSSNFEDAYIDNFTISGPEIVAVGTDTIVDSFTYVVTDPGGTPYTSTLDVTIHDDVPQVNNSIAVSVDVPESVDSNVIMTLDISGSMTSAVGGSTRFELAKQAMIDTITAYQAQGNANVNLTLFGTQGANLGWMSAADAISYINLLSMDTGSIQYNGAAITGLTDGWTNYEAAVAVTESGYAGAPAADKTVAYFLSDGAPTKEYDDTTTTPTDVTGQNTQDGVDTGYLDNTYLNSWDSFINGNNIALEVVGIGTNLSTSYLDMVQVIPGKNAQVVADITTLSDVLLSTVATVEGSLFGADGDSGILFGADGGHILELSYNGVTYSYDAANPIQTIALSEGDMDLNFETGSFTYTSNVSNGTDVIENFIISVKDSDGDSSLNQPLSMLIGKNQTLTGTDSGETLDGGAGNDILDGGLGNDILIGGLGDDILIGGAGDDLLIGGAGADTFDWNGGDQGTIAMPASDHIQDFVVADDKLDLSGLLDSLGMTDPGVVESYLSLTENASNEAVLSVKDSAGGNVVQEIVLDNVSIQDLKTDLSIDQGATNNDLLNQLIDQSKLIV</sequence>
<dbReference type="STRING" id="355243.SAMN03080615_01561"/>
<dbReference type="InterPro" id="IPR018511">
    <property type="entry name" value="Hemolysin-typ_Ca-bd_CS"/>
</dbReference>
<feature type="non-terminal residue" evidence="6">
    <location>
        <position position="1"/>
    </location>
</feature>
<dbReference type="InterPro" id="IPR002035">
    <property type="entry name" value="VWF_A"/>
</dbReference>
<accession>A0A1H9G1N1</accession>
<dbReference type="InterPro" id="IPR038081">
    <property type="entry name" value="CalX-like_sf"/>
</dbReference>
<dbReference type="SUPFAM" id="SSF53300">
    <property type="entry name" value="vWA-like"/>
    <property type="match status" value="2"/>
</dbReference>
<dbReference type="GO" id="GO:0007154">
    <property type="term" value="P:cell communication"/>
    <property type="evidence" value="ECO:0007669"/>
    <property type="project" value="InterPro"/>
</dbReference>
<dbReference type="EMBL" id="FOGB01000003">
    <property type="protein sequence ID" value="SEQ43969.1"/>
    <property type="molecule type" value="Genomic_DNA"/>
</dbReference>
<feature type="domain" description="VWFA" evidence="5">
    <location>
        <begin position="893"/>
        <end position="1077"/>
    </location>
</feature>